<dbReference type="NCBIfam" id="TIGR00710">
    <property type="entry name" value="efflux_Bcr_CflA"/>
    <property type="match status" value="1"/>
</dbReference>
<comment type="subcellular location">
    <subcellularLocation>
        <location evidence="8">Cell inner membrane</location>
        <topology evidence="8">Multi-pass membrane protein</topology>
    </subcellularLocation>
    <subcellularLocation>
        <location evidence="1">Cell membrane</location>
        <topology evidence="1">Multi-pass membrane protein</topology>
    </subcellularLocation>
</comment>
<keyword evidence="3 8" id="KW-0813">Transport</keyword>
<feature type="transmembrane region" description="Helical" evidence="8">
    <location>
        <begin position="281"/>
        <end position="300"/>
    </location>
</feature>
<dbReference type="InterPro" id="IPR004812">
    <property type="entry name" value="Efflux_drug-R_Bcr/CmlA"/>
</dbReference>
<keyword evidence="7 8" id="KW-0472">Membrane</keyword>
<accession>A0A2C6DTV4</accession>
<feature type="transmembrane region" description="Helical" evidence="8">
    <location>
        <begin position="250"/>
        <end position="269"/>
    </location>
</feature>
<evidence type="ECO:0000256" key="1">
    <source>
        <dbReference type="ARBA" id="ARBA00004651"/>
    </source>
</evidence>
<gene>
    <name evidence="10" type="ORF">CRN84_24485</name>
</gene>
<name>A0A2C6DTV4_9GAMM</name>
<reference evidence="11" key="1">
    <citation type="submission" date="2017-09" db="EMBL/GenBank/DDBJ databases">
        <title>FDA dAtabase for Regulatory Grade micrObial Sequences (FDA-ARGOS): Supporting development and validation of Infectious Disease Dx tests.</title>
        <authorList>
            <person name="Minogue T."/>
            <person name="Wolcott M."/>
            <person name="Wasieloski L."/>
            <person name="Aguilar W."/>
            <person name="Moore D."/>
            <person name="Tallon L."/>
            <person name="Sadzewicz L."/>
            <person name="Ott S."/>
            <person name="Zhao X."/>
            <person name="Nagaraj S."/>
            <person name="Vavikolanu K."/>
            <person name="Aluvathingal J."/>
            <person name="Nadendla S."/>
            <person name="Sichtig H."/>
        </authorList>
    </citation>
    <scope>NUCLEOTIDE SEQUENCE [LARGE SCALE GENOMIC DNA]</scope>
    <source>
        <strain evidence="11">FDAARGOS_387</strain>
    </source>
</reference>
<organism evidence="10 11">
    <name type="scientific">Budvicia aquatica</name>
    <dbReference type="NCBI Taxonomy" id="82979"/>
    <lineage>
        <taxon>Bacteria</taxon>
        <taxon>Pseudomonadati</taxon>
        <taxon>Pseudomonadota</taxon>
        <taxon>Gammaproteobacteria</taxon>
        <taxon>Enterobacterales</taxon>
        <taxon>Budviciaceae</taxon>
        <taxon>Budvicia</taxon>
    </lineage>
</organism>
<feature type="domain" description="Major facilitator superfamily (MFS) profile" evidence="9">
    <location>
        <begin position="11"/>
        <end position="395"/>
    </location>
</feature>
<evidence type="ECO:0000313" key="11">
    <source>
        <dbReference type="Proteomes" id="UP000224974"/>
    </source>
</evidence>
<sequence>MKYTTKQQLNYTLVLGLLASLGPLCTDLYLPALPELANELQTTTASAQLSLTAGLIGLGFGQLIFGTLSDKLGRMRPLLVSLVVLMAASIWCALAPNIGQLIAARVLQGMAGAGGAVLSRAIARDLYSGHELTRFFGLLMLVNGLAPIFAPVLGGVMLTLMDWRGIFFVLAIISTLLLVLSRLRLNETLPPERRNQGGIISMIKSIGSLFGQRQFMGFCLAQGFVGAGMFAYIGASPFVLQDIYQLSPQMFSLCFAVNGIGLVIAAQTSTRLSLRYGELQVLKFGLGIAGCASLLLLLASALHAPLVVLLVALFFSVIVMGIVAPNASSLAMQNQGNNAGSASALIGVSMFSLGAISVPLTGLKGTSSLSMALTILGCYTLAILCFTLLTKKDPVGKALV</sequence>
<evidence type="ECO:0000256" key="6">
    <source>
        <dbReference type="ARBA" id="ARBA00022989"/>
    </source>
</evidence>
<evidence type="ECO:0000259" key="9">
    <source>
        <dbReference type="PROSITE" id="PS50850"/>
    </source>
</evidence>
<evidence type="ECO:0000256" key="8">
    <source>
        <dbReference type="RuleBase" id="RU365088"/>
    </source>
</evidence>
<dbReference type="STRING" id="1111728.GCA_000427805_04293"/>
<feature type="transmembrane region" description="Helical" evidence="8">
    <location>
        <begin position="102"/>
        <end position="123"/>
    </location>
</feature>
<keyword evidence="11" id="KW-1185">Reference proteome</keyword>
<keyword evidence="5 8" id="KW-0812">Transmembrane</keyword>
<dbReference type="AlphaFoldDB" id="A0A2C6DTV4"/>
<dbReference type="GO" id="GO:1990961">
    <property type="term" value="P:xenobiotic detoxification by transmembrane export across the plasma membrane"/>
    <property type="evidence" value="ECO:0007669"/>
    <property type="project" value="InterPro"/>
</dbReference>
<dbReference type="CDD" id="cd17320">
    <property type="entry name" value="MFS_MdfA_MDR_like"/>
    <property type="match status" value="1"/>
</dbReference>
<keyword evidence="4" id="KW-1003">Cell membrane</keyword>
<dbReference type="PROSITE" id="PS50850">
    <property type="entry name" value="MFS"/>
    <property type="match status" value="1"/>
</dbReference>
<evidence type="ECO:0000313" key="10">
    <source>
        <dbReference type="EMBL" id="PHI32251.1"/>
    </source>
</evidence>
<dbReference type="GO" id="GO:0042910">
    <property type="term" value="F:xenobiotic transmembrane transporter activity"/>
    <property type="evidence" value="ECO:0007669"/>
    <property type="project" value="InterPro"/>
</dbReference>
<dbReference type="EMBL" id="PDDX01000001">
    <property type="protein sequence ID" value="PHI32251.1"/>
    <property type="molecule type" value="Genomic_DNA"/>
</dbReference>
<feature type="transmembrane region" description="Helical" evidence="8">
    <location>
        <begin position="339"/>
        <end position="363"/>
    </location>
</feature>
<feature type="transmembrane region" description="Helical" evidence="8">
    <location>
        <begin position="45"/>
        <end position="65"/>
    </location>
</feature>
<keyword evidence="8" id="KW-0997">Cell inner membrane</keyword>
<feature type="transmembrane region" description="Helical" evidence="8">
    <location>
        <begin position="12"/>
        <end position="33"/>
    </location>
</feature>
<evidence type="ECO:0000256" key="7">
    <source>
        <dbReference type="ARBA" id="ARBA00023136"/>
    </source>
</evidence>
<feature type="transmembrane region" description="Helical" evidence="8">
    <location>
        <begin position="369"/>
        <end position="389"/>
    </location>
</feature>
<evidence type="ECO:0000256" key="5">
    <source>
        <dbReference type="ARBA" id="ARBA00022692"/>
    </source>
</evidence>
<feature type="transmembrane region" description="Helical" evidence="8">
    <location>
        <begin position="215"/>
        <end position="235"/>
    </location>
</feature>
<dbReference type="InterPro" id="IPR020846">
    <property type="entry name" value="MFS_dom"/>
</dbReference>
<feature type="transmembrane region" description="Helical" evidence="8">
    <location>
        <begin position="306"/>
        <end position="327"/>
    </location>
</feature>
<dbReference type="InterPro" id="IPR001958">
    <property type="entry name" value="Tet-R_TetA/multi-R_MdtG-like"/>
</dbReference>
<comment type="similarity">
    <text evidence="2 8">Belongs to the major facilitator superfamily. Bcr/CmlA family.</text>
</comment>
<comment type="caution">
    <text evidence="10">The sequence shown here is derived from an EMBL/GenBank/DDBJ whole genome shotgun (WGS) entry which is preliminary data.</text>
</comment>
<evidence type="ECO:0000256" key="3">
    <source>
        <dbReference type="ARBA" id="ARBA00022448"/>
    </source>
</evidence>
<evidence type="ECO:0000256" key="4">
    <source>
        <dbReference type="ARBA" id="ARBA00022475"/>
    </source>
</evidence>
<feature type="transmembrane region" description="Helical" evidence="8">
    <location>
        <begin position="77"/>
        <end position="96"/>
    </location>
</feature>
<protein>
    <recommendedName>
        <fullName evidence="8">Bcr/CflA family efflux transporter</fullName>
    </recommendedName>
</protein>
<dbReference type="RefSeq" id="WP_029095964.1">
    <property type="nucleotide sequence ID" value="NZ_PDDX01000001.1"/>
</dbReference>
<dbReference type="PANTHER" id="PTHR23502:SF132">
    <property type="entry name" value="POLYAMINE TRANSPORTER 2-RELATED"/>
    <property type="match status" value="1"/>
</dbReference>
<proteinExistence type="inferred from homology"/>
<dbReference type="PANTHER" id="PTHR23502">
    <property type="entry name" value="MAJOR FACILITATOR SUPERFAMILY"/>
    <property type="match status" value="1"/>
</dbReference>
<dbReference type="InterPro" id="IPR011701">
    <property type="entry name" value="MFS"/>
</dbReference>
<dbReference type="Pfam" id="PF07690">
    <property type="entry name" value="MFS_1"/>
    <property type="match status" value="1"/>
</dbReference>
<dbReference type="OrthoDB" id="9814303at2"/>
<dbReference type="FunFam" id="1.20.1720.10:FF:000005">
    <property type="entry name" value="Bcr/CflA family efflux transporter"/>
    <property type="match status" value="1"/>
</dbReference>
<feature type="transmembrane region" description="Helical" evidence="8">
    <location>
        <begin position="135"/>
        <end position="160"/>
    </location>
</feature>
<dbReference type="GO" id="GO:0005886">
    <property type="term" value="C:plasma membrane"/>
    <property type="evidence" value="ECO:0007669"/>
    <property type="project" value="UniProtKB-SubCell"/>
</dbReference>
<evidence type="ECO:0000256" key="2">
    <source>
        <dbReference type="ARBA" id="ARBA00006236"/>
    </source>
</evidence>
<feature type="transmembrane region" description="Helical" evidence="8">
    <location>
        <begin position="166"/>
        <end position="185"/>
    </location>
</feature>
<dbReference type="PRINTS" id="PR01035">
    <property type="entry name" value="TCRTETA"/>
</dbReference>
<dbReference type="InterPro" id="IPR036259">
    <property type="entry name" value="MFS_trans_sf"/>
</dbReference>
<dbReference type="Gene3D" id="1.20.1720.10">
    <property type="entry name" value="Multidrug resistance protein D"/>
    <property type="match status" value="1"/>
</dbReference>
<keyword evidence="6 8" id="KW-1133">Transmembrane helix</keyword>
<dbReference type="SUPFAM" id="SSF103473">
    <property type="entry name" value="MFS general substrate transporter"/>
    <property type="match status" value="1"/>
</dbReference>
<dbReference type="Proteomes" id="UP000224974">
    <property type="component" value="Unassembled WGS sequence"/>
</dbReference>